<name>A0AAW0AMR1_9AGAR</name>
<gene>
    <name evidence="2" type="ORF">R3P38DRAFT_1448195</name>
</gene>
<comment type="caution">
    <text evidence="2">The sequence shown here is derived from an EMBL/GenBank/DDBJ whole genome shotgun (WGS) entry which is preliminary data.</text>
</comment>
<feature type="signal peptide" evidence="1">
    <location>
        <begin position="1"/>
        <end position="17"/>
    </location>
</feature>
<keyword evidence="3" id="KW-1185">Reference proteome</keyword>
<dbReference type="EMBL" id="JAWWNJ010000057">
    <property type="protein sequence ID" value="KAK7014266.1"/>
    <property type="molecule type" value="Genomic_DNA"/>
</dbReference>
<evidence type="ECO:0000256" key="1">
    <source>
        <dbReference type="SAM" id="SignalP"/>
    </source>
</evidence>
<accession>A0AAW0AMR1</accession>
<sequence length="81" mass="9523">MMTRVAVLRWRCIRVAAGTIQSFPCLFFDRSVFCCSVQPSRYRCECSAWTSTSSRHVELDKHIGFHYRENESIRIHQVIVL</sequence>
<reference evidence="2 3" key="1">
    <citation type="journal article" date="2024" name="J Genomics">
        <title>Draft genome sequencing and assembly of Favolaschia claudopus CIRM-BRFM 2984 isolated from oak limbs.</title>
        <authorList>
            <person name="Navarro D."/>
            <person name="Drula E."/>
            <person name="Chaduli D."/>
            <person name="Cazenave R."/>
            <person name="Ahrendt S."/>
            <person name="Wang J."/>
            <person name="Lipzen A."/>
            <person name="Daum C."/>
            <person name="Barry K."/>
            <person name="Grigoriev I.V."/>
            <person name="Favel A."/>
            <person name="Rosso M.N."/>
            <person name="Martin F."/>
        </authorList>
    </citation>
    <scope>NUCLEOTIDE SEQUENCE [LARGE SCALE GENOMIC DNA]</scope>
    <source>
        <strain evidence="2 3">CIRM-BRFM 2984</strain>
    </source>
</reference>
<feature type="chain" id="PRO_5043698798" description="Secreted protein" evidence="1">
    <location>
        <begin position="18"/>
        <end position="81"/>
    </location>
</feature>
<proteinExistence type="predicted"/>
<evidence type="ECO:0000313" key="2">
    <source>
        <dbReference type="EMBL" id="KAK7014266.1"/>
    </source>
</evidence>
<evidence type="ECO:0008006" key="4">
    <source>
        <dbReference type="Google" id="ProtNLM"/>
    </source>
</evidence>
<dbReference type="Proteomes" id="UP001362999">
    <property type="component" value="Unassembled WGS sequence"/>
</dbReference>
<dbReference type="AlphaFoldDB" id="A0AAW0AMR1"/>
<evidence type="ECO:0000313" key="3">
    <source>
        <dbReference type="Proteomes" id="UP001362999"/>
    </source>
</evidence>
<protein>
    <recommendedName>
        <fullName evidence="4">Secreted protein</fullName>
    </recommendedName>
</protein>
<keyword evidence="1" id="KW-0732">Signal</keyword>
<organism evidence="2 3">
    <name type="scientific">Favolaschia claudopus</name>
    <dbReference type="NCBI Taxonomy" id="2862362"/>
    <lineage>
        <taxon>Eukaryota</taxon>
        <taxon>Fungi</taxon>
        <taxon>Dikarya</taxon>
        <taxon>Basidiomycota</taxon>
        <taxon>Agaricomycotina</taxon>
        <taxon>Agaricomycetes</taxon>
        <taxon>Agaricomycetidae</taxon>
        <taxon>Agaricales</taxon>
        <taxon>Marasmiineae</taxon>
        <taxon>Mycenaceae</taxon>
        <taxon>Favolaschia</taxon>
    </lineage>
</organism>